<evidence type="ECO:0000256" key="2">
    <source>
        <dbReference type="SAM" id="Phobius"/>
    </source>
</evidence>
<proteinExistence type="predicted"/>
<evidence type="ECO:0000256" key="1">
    <source>
        <dbReference type="SAM" id="MobiDB-lite"/>
    </source>
</evidence>
<protein>
    <recommendedName>
        <fullName evidence="5">Transmembrane protein</fullName>
    </recommendedName>
</protein>
<dbReference type="EMBL" id="JH159157">
    <property type="protein sequence ID" value="EGZ12470.1"/>
    <property type="molecule type" value="Genomic_DNA"/>
</dbReference>
<dbReference type="InParanoid" id="G4ZX00"/>
<dbReference type="KEGG" id="psoj:PHYSODRAFT_336898"/>
<accession>G4ZX00</accession>
<keyword evidence="2" id="KW-1133">Transmembrane helix</keyword>
<evidence type="ECO:0000313" key="4">
    <source>
        <dbReference type="Proteomes" id="UP000002640"/>
    </source>
</evidence>
<feature type="transmembrane region" description="Helical" evidence="2">
    <location>
        <begin position="178"/>
        <end position="201"/>
    </location>
</feature>
<keyword evidence="2" id="KW-0812">Transmembrane</keyword>
<feature type="transmembrane region" description="Helical" evidence="2">
    <location>
        <begin position="423"/>
        <end position="441"/>
    </location>
</feature>
<evidence type="ECO:0008006" key="5">
    <source>
        <dbReference type="Google" id="ProtNLM"/>
    </source>
</evidence>
<keyword evidence="2" id="KW-0472">Membrane</keyword>
<dbReference type="RefSeq" id="XP_009532803.1">
    <property type="nucleotide sequence ID" value="XM_009534508.1"/>
</dbReference>
<reference evidence="3 4" key="1">
    <citation type="journal article" date="2006" name="Science">
        <title>Phytophthora genome sequences uncover evolutionary origins and mechanisms of pathogenesis.</title>
        <authorList>
            <person name="Tyler B.M."/>
            <person name="Tripathy S."/>
            <person name="Zhang X."/>
            <person name="Dehal P."/>
            <person name="Jiang R.H."/>
            <person name="Aerts A."/>
            <person name="Arredondo F.D."/>
            <person name="Baxter L."/>
            <person name="Bensasson D."/>
            <person name="Beynon J.L."/>
            <person name="Chapman J."/>
            <person name="Damasceno C.M."/>
            <person name="Dorrance A.E."/>
            <person name="Dou D."/>
            <person name="Dickerman A.W."/>
            <person name="Dubchak I.L."/>
            <person name="Garbelotto M."/>
            <person name="Gijzen M."/>
            <person name="Gordon S.G."/>
            <person name="Govers F."/>
            <person name="Grunwald N.J."/>
            <person name="Huang W."/>
            <person name="Ivors K.L."/>
            <person name="Jones R.W."/>
            <person name="Kamoun S."/>
            <person name="Krampis K."/>
            <person name="Lamour K.H."/>
            <person name="Lee M.K."/>
            <person name="McDonald W.H."/>
            <person name="Medina M."/>
            <person name="Meijer H.J."/>
            <person name="Nordberg E.K."/>
            <person name="Maclean D.J."/>
            <person name="Ospina-Giraldo M.D."/>
            <person name="Morris P.F."/>
            <person name="Phuntumart V."/>
            <person name="Putnam N.H."/>
            <person name="Rash S."/>
            <person name="Rose J.K."/>
            <person name="Sakihama Y."/>
            <person name="Salamov A.A."/>
            <person name="Savidor A."/>
            <person name="Scheuring C.F."/>
            <person name="Smith B.M."/>
            <person name="Sobral B.W."/>
            <person name="Terry A."/>
            <person name="Torto-Alalibo T.A."/>
            <person name="Win J."/>
            <person name="Xu Z."/>
            <person name="Zhang H."/>
            <person name="Grigoriev I.V."/>
            <person name="Rokhsar D.S."/>
            <person name="Boore J.L."/>
        </authorList>
    </citation>
    <scope>NUCLEOTIDE SEQUENCE [LARGE SCALE GENOMIC DNA]</scope>
    <source>
        <strain evidence="3 4">P6497</strain>
    </source>
</reference>
<feature type="compositionally biased region" description="Basic and acidic residues" evidence="1">
    <location>
        <begin position="219"/>
        <end position="233"/>
    </location>
</feature>
<feature type="transmembrane region" description="Helical" evidence="2">
    <location>
        <begin position="262"/>
        <end position="283"/>
    </location>
</feature>
<dbReference type="GeneID" id="20647279"/>
<evidence type="ECO:0000313" key="3">
    <source>
        <dbReference type="EMBL" id="EGZ12470.1"/>
    </source>
</evidence>
<feature type="region of interest" description="Disordered" evidence="1">
    <location>
        <begin position="510"/>
        <end position="529"/>
    </location>
</feature>
<gene>
    <name evidence="3" type="ORF">PHYSODRAFT_336898</name>
</gene>
<sequence>MMSSMSSEQYEVMYTLRSELFAKQGDTNPDRFSGRGFGRAWMMNITPAERDVLMKYRWRGKQRAAVGGLLGASAMAGVWKMAKLGRPMGVTGMIIGGVIGAGVSMRTSGIREEIISEMLKLPEDKSPHAAQAREILTTKLQHNAYAQELLQQSGFANSPRKELVQACSTLHGNSAPGAAVVVALGVLGVLGLGALALHISARGDTMDQAPLAQATVKDGGEEYHSDGNGRAHEVPGGGQTEGSDRRNPWGFGDGWRLESRCAGGFLGVAGVIMGGAIGARVSVRTSGIRQEMFREMVKLPGERSPRAAQAREIIREKLPHNAFAQELLNIPSSSSKANSPTFNRMMPSTSPDQYEVMRTMRSEMFAKNIKKDGSGPERPGPPRGFGPWGFGPRGFGRAPWMKDITPAERDVFVKYRQKGTRRAALGGLLGATAMAGVWNAAALGTTLGVVGVLVGGAIGARTSVRASNIRHELFTELLQLPSDKAPHAAQAREILQTKLSHNAYAQELLRGAGLPTGSDKPSGDNFKDK</sequence>
<dbReference type="Proteomes" id="UP000002640">
    <property type="component" value="Unassembled WGS sequence"/>
</dbReference>
<feature type="region of interest" description="Disordered" evidence="1">
    <location>
        <begin position="219"/>
        <end position="246"/>
    </location>
</feature>
<dbReference type="AlphaFoldDB" id="G4ZX00"/>
<organism evidence="3 4">
    <name type="scientific">Phytophthora sojae (strain P6497)</name>
    <name type="common">Soybean stem and root rot agent</name>
    <name type="synonym">Phytophthora megasperma f. sp. glycines</name>
    <dbReference type="NCBI Taxonomy" id="1094619"/>
    <lineage>
        <taxon>Eukaryota</taxon>
        <taxon>Sar</taxon>
        <taxon>Stramenopiles</taxon>
        <taxon>Oomycota</taxon>
        <taxon>Peronosporomycetes</taxon>
        <taxon>Peronosporales</taxon>
        <taxon>Peronosporaceae</taxon>
        <taxon>Phytophthora</taxon>
    </lineage>
</organism>
<feature type="transmembrane region" description="Helical" evidence="2">
    <location>
        <begin position="64"/>
        <end position="82"/>
    </location>
</feature>
<keyword evidence="4" id="KW-1185">Reference proteome</keyword>
<name>G4ZX00_PHYSP</name>
<feature type="transmembrane region" description="Helical" evidence="2">
    <location>
        <begin position="88"/>
        <end position="105"/>
    </location>
</feature>